<gene>
    <name evidence="1" type="ORF">DFQ45_10773</name>
</gene>
<evidence type="ECO:0000313" key="2">
    <source>
        <dbReference type="Proteomes" id="UP000294575"/>
    </source>
</evidence>
<organism evidence="1 2">
    <name type="scientific">Thiopseudomonas denitrificans</name>
    <dbReference type="NCBI Taxonomy" id="1501432"/>
    <lineage>
        <taxon>Bacteria</taxon>
        <taxon>Pseudomonadati</taxon>
        <taxon>Pseudomonadota</taxon>
        <taxon>Gammaproteobacteria</taxon>
        <taxon>Pseudomonadales</taxon>
        <taxon>Pseudomonadaceae</taxon>
        <taxon>Thiopseudomonas</taxon>
    </lineage>
</organism>
<dbReference type="OrthoDB" id="7020961at2"/>
<protein>
    <submittedName>
        <fullName evidence="1">Uncharacterized protein</fullName>
    </submittedName>
</protein>
<dbReference type="AlphaFoldDB" id="A0A4R6TUX7"/>
<proteinExistence type="predicted"/>
<accession>A0A4R6TUX7</accession>
<dbReference type="RefSeq" id="WP_101495698.1">
    <property type="nucleotide sequence ID" value="NZ_LNJZ01000002.1"/>
</dbReference>
<dbReference type="Proteomes" id="UP000294575">
    <property type="component" value="Unassembled WGS sequence"/>
</dbReference>
<dbReference type="EMBL" id="SNYK01000007">
    <property type="protein sequence ID" value="TDQ37568.1"/>
    <property type="molecule type" value="Genomic_DNA"/>
</dbReference>
<comment type="caution">
    <text evidence="1">The sequence shown here is derived from an EMBL/GenBank/DDBJ whole genome shotgun (WGS) entry which is preliminary data.</text>
</comment>
<keyword evidence="2" id="KW-1185">Reference proteome</keyword>
<reference evidence="1 2" key="1">
    <citation type="submission" date="2019-03" db="EMBL/GenBank/DDBJ databases">
        <title>Genomic Encyclopedia of Type Strains, Phase IV (KMG-IV): sequencing the most valuable type-strain genomes for metagenomic binning, comparative biology and taxonomic classification.</title>
        <authorList>
            <person name="Goeker M."/>
        </authorList>
    </citation>
    <scope>NUCLEOTIDE SEQUENCE [LARGE SCALE GENOMIC DNA]</scope>
    <source>
        <strain evidence="1 2">DSM 28679</strain>
    </source>
</reference>
<sequence length="203" mass="22590">MDIKKLTRLVEICEATTDPVIQLITLKRMCRLYCEHLDGIAAERRTLSRKAARLRRFEPFTRLAADTLEQQARDHKAEQLAVTRTNLASIGGFLMLYGNTTGEAISFNRLCDILNISQPQRAEARREGATTLTDLVFIHRFEDSAAGYMFRACMYAAAEIIRTAPAGTLPDPFAPGEVFGPKLPPKLTVVRSEAAGQVRATIH</sequence>
<evidence type="ECO:0000313" key="1">
    <source>
        <dbReference type="EMBL" id="TDQ37568.1"/>
    </source>
</evidence>
<name>A0A4R6TUX7_9GAMM</name>